<dbReference type="Proteomes" id="UP000521358">
    <property type="component" value="Unassembled WGS sequence"/>
</dbReference>
<proteinExistence type="predicted"/>
<sequence>MNSLRDILTLPRFSDLLLLTKHANLDIPVKNVEISETPDIANFTSSHNFILTTAMVYKDNQSMLKELIDSLININVSGLGIKVGRFIEEIDSDIIDYADKKKFALVQIPETLPLGGVLQQINSFINQSKTEQISYALDIQKQFSNLILNDASFSKIVNEFSNIIKCPIILLDPFKEAVSYSKNLDNFQVSPMELIKNLIKQKAFSHELQSTSKFIDLGNKNQVEIAVYPIKSNNFFPYYLIIVSPENIPYPVSEFAIDQALLVLSFVLLKNDKVLDSKKQIKSDYFLNLIERQEYQLLNDKSWSTYDTNFGIQLSQFYQIIYVTIDHSSTDSLKIKLNEEKMKLAYQWLDKKITSFFPKALIFPEKNSNQLIIMLQNNISQHSLTDSLILLAGQLKQVLPIDLTFACGQSCNSIDQLSTSLVEAKIISDENKKKTNPNSVAFYKPKGILNLFDNMHAEEINYFCRKMLKDLAYPSESMYIELRKTLKTFLNNQCEITKTANDLFIHRNTVKYRIDNCEDILGFTISSPENSLNLRLALELSEQ</sequence>
<evidence type="ECO:0000313" key="3">
    <source>
        <dbReference type="EMBL" id="NKC68589.1"/>
    </source>
</evidence>
<dbReference type="GeneID" id="63145328"/>
<protein>
    <submittedName>
        <fullName evidence="3">PucR family transcriptional regulator</fullName>
    </submittedName>
</protein>
<dbReference type="InterPro" id="IPR012914">
    <property type="entry name" value="PucR_dom"/>
</dbReference>
<dbReference type="Pfam" id="PF07905">
    <property type="entry name" value="PucR"/>
    <property type="match status" value="1"/>
</dbReference>
<keyword evidence="5" id="KW-1185">Reference proteome</keyword>
<reference evidence="4 5" key="1">
    <citation type="submission" date="2017-05" db="EMBL/GenBank/DDBJ databases">
        <title>Vagococcus spp. assemblies.</title>
        <authorList>
            <person name="Gulvik C.A."/>
        </authorList>
    </citation>
    <scope>NUCLEOTIDE SEQUENCE [LARGE SCALE GENOMIC DNA]</scope>
    <source>
        <strain evidence="4 5">NCFB 2497</strain>
    </source>
</reference>
<accession>A0A369B3E5</accession>
<gene>
    <name evidence="4" type="ORF">CBF32_12565</name>
    <name evidence="3" type="ORF">HED35_10870</name>
</gene>
<dbReference type="AlphaFoldDB" id="A0A369B3E5"/>
<dbReference type="PANTHER" id="PTHR33744">
    <property type="entry name" value="CARBOHYDRATE DIACID REGULATOR"/>
    <property type="match status" value="1"/>
</dbReference>
<evidence type="ECO:0000313" key="5">
    <source>
        <dbReference type="Proteomes" id="UP000288197"/>
    </source>
</evidence>
<feature type="domain" description="Purine catabolism PurC-like" evidence="1">
    <location>
        <begin position="6"/>
        <end position="125"/>
    </location>
</feature>
<dbReference type="InterPro" id="IPR025736">
    <property type="entry name" value="PucR_C-HTH_dom"/>
</dbReference>
<dbReference type="EMBL" id="NGJX01000018">
    <property type="protein sequence ID" value="RST98822.1"/>
    <property type="molecule type" value="Genomic_DNA"/>
</dbReference>
<evidence type="ECO:0000259" key="2">
    <source>
        <dbReference type="Pfam" id="PF13556"/>
    </source>
</evidence>
<dbReference type="Pfam" id="PF13556">
    <property type="entry name" value="HTH_30"/>
    <property type="match status" value="1"/>
</dbReference>
<dbReference type="EMBL" id="JAAVMB010000013">
    <property type="protein sequence ID" value="NKC68589.1"/>
    <property type="molecule type" value="Genomic_DNA"/>
</dbReference>
<dbReference type="OrthoDB" id="142218at2"/>
<feature type="domain" description="PucR C-terminal helix-turn-helix" evidence="2">
    <location>
        <begin position="482"/>
        <end position="539"/>
    </location>
</feature>
<organism evidence="4 5">
    <name type="scientific">Vagococcus fluvialis</name>
    <dbReference type="NCBI Taxonomy" id="2738"/>
    <lineage>
        <taxon>Bacteria</taxon>
        <taxon>Bacillati</taxon>
        <taxon>Bacillota</taxon>
        <taxon>Bacilli</taxon>
        <taxon>Lactobacillales</taxon>
        <taxon>Enterococcaceae</taxon>
        <taxon>Vagococcus</taxon>
    </lineage>
</organism>
<evidence type="ECO:0000313" key="6">
    <source>
        <dbReference type="Proteomes" id="UP000521358"/>
    </source>
</evidence>
<dbReference type="PANTHER" id="PTHR33744:SF1">
    <property type="entry name" value="DNA-BINDING TRANSCRIPTIONAL ACTIVATOR ADER"/>
    <property type="match status" value="1"/>
</dbReference>
<evidence type="ECO:0000259" key="1">
    <source>
        <dbReference type="Pfam" id="PF07905"/>
    </source>
</evidence>
<dbReference type="RefSeq" id="WP_114288629.1">
    <property type="nucleotide sequence ID" value="NZ_JAAVMB010000013.1"/>
</dbReference>
<dbReference type="Gene3D" id="1.10.10.2840">
    <property type="entry name" value="PucR C-terminal helix-turn-helix domain"/>
    <property type="match status" value="1"/>
</dbReference>
<dbReference type="InterPro" id="IPR042070">
    <property type="entry name" value="PucR_C-HTH_sf"/>
</dbReference>
<name>A0A369B3E5_9ENTE</name>
<evidence type="ECO:0000313" key="4">
    <source>
        <dbReference type="EMBL" id="RST98822.1"/>
    </source>
</evidence>
<reference evidence="3 6" key="2">
    <citation type="submission" date="2020-03" db="EMBL/GenBank/DDBJ databases">
        <title>Bacterial samples isolated from urine from healthy bovine heifers (Gyr breed).</title>
        <authorList>
            <person name="Giannattasio-Ferraz S."/>
            <person name="Maskeri L."/>
            <person name="Penido A."/>
            <person name="Barbosa-Stancioli E.F."/>
            <person name="Putonti C."/>
        </authorList>
    </citation>
    <scope>NUCLEOTIDE SEQUENCE [LARGE SCALE GENOMIC DNA]</scope>
    <source>
        <strain evidence="3 6">UFMG-H7</strain>
    </source>
</reference>
<comment type="caution">
    <text evidence="4">The sequence shown here is derived from an EMBL/GenBank/DDBJ whole genome shotgun (WGS) entry which is preliminary data.</text>
</comment>
<dbReference type="Proteomes" id="UP000288197">
    <property type="component" value="Unassembled WGS sequence"/>
</dbReference>
<dbReference type="InterPro" id="IPR051448">
    <property type="entry name" value="CdaR-like_regulators"/>
</dbReference>